<protein>
    <submittedName>
        <fullName evidence="1">Uncharacterized protein</fullName>
    </submittedName>
</protein>
<comment type="caution">
    <text evidence="1">The sequence shown here is derived from an EMBL/GenBank/DDBJ whole genome shotgun (WGS) entry which is preliminary data.</text>
</comment>
<dbReference type="AlphaFoldDB" id="A0AAD9ZML1"/>
<organism evidence="1 2">
    <name type="scientific">Dipteronia sinensis</name>
    <dbReference type="NCBI Taxonomy" id="43782"/>
    <lineage>
        <taxon>Eukaryota</taxon>
        <taxon>Viridiplantae</taxon>
        <taxon>Streptophyta</taxon>
        <taxon>Embryophyta</taxon>
        <taxon>Tracheophyta</taxon>
        <taxon>Spermatophyta</taxon>
        <taxon>Magnoliopsida</taxon>
        <taxon>eudicotyledons</taxon>
        <taxon>Gunneridae</taxon>
        <taxon>Pentapetalae</taxon>
        <taxon>rosids</taxon>
        <taxon>malvids</taxon>
        <taxon>Sapindales</taxon>
        <taxon>Sapindaceae</taxon>
        <taxon>Hippocastanoideae</taxon>
        <taxon>Acereae</taxon>
        <taxon>Dipteronia</taxon>
    </lineage>
</organism>
<evidence type="ECO:0000313" key="1">
    <source>
        <dbReference type="EMBL" id="KAK3184642.1"/>
    </source>
</evidence>
<proteinExistence type="predicted"/>
<evidence type="ECO:0000313" key="2">
    <source>
        <dbReference type="Proteomes" id="UP001281410"/>
    </source>
</evidence>
<dbReference type="EMBL" id="JANJYJ010000010">
    <property type="protein sequence ID" value="KAK3184642.1"/>
    <property type="molecule type" value="Genomic_DNA"/>
</dbReference>
<gene>
    <name evidence="1" type="ORF">Dsin_031928</name>
</gene>
<sequence>MKKKCKYSVEDNNKAELNSNGNGFWCKIWKSLKYLSLCIEVGDLLDPLPTVGLDDCPNLEEIHIKVEGDCRGSYKPSKQAFRLNSLLLYPRLSKMQLDCGYTIGYALTAQSG</sequence>
<accession>A0AAD9ZML1</accession>
<name>A0AAD9ZML1_9ROSI</name>
<keyword evidence="2" id="KW-1185">Reference proteome</keyword>
<dbReference type="Proteomes" id="UP001281410">
    <property type="component" value="Unassembled WGS sequence"/>
</dbReference>
<reference evidence="1" key="1">
    <citation type="journal article" date="2023" name="Plant J.">
        <title>Genome sequences and population genomics provide insights into the demographic history, inbreeding, and mutation load of two 'living fossil' tree species of Dipteronia.</title>
        <authorList>
            <person name="Feng Y."/>
            <person name="Comes H.P."/>
            <person name="Chen J."/>
            <person name="Zhu S."/>
            <person name="Lu R."/>
            <person name="Zhang X."/>
            <person name="Li P."/>
            <person name="Qiu J."/>
            <person name="Olsen K.M."/>
            <person name="Qiu Y."/>
        </authorList>
    </citation>
    <scope>NUCLEOTIDE SEQUENCE</scope>
    <source>
        <strain evidence="1">NBL</strain>
    </source>
</reference>